<dbReference type="InterPro" id="IPR050109">
    <property type="entry name" value="HTH-type_TetR-like_transc_reg"/>
</dbReference>
<dbReference type="Pfam" id="PF13305">
    <property type="entry name" value="TetR_C_33"/>
    <property type="match status" value="1"/>
</dbReference>
<comment type="caution">
    <text evidence="6">The sequence shown here is derived from an EMBL/GenBank/DDBJ whole genome shotgun (WGS) entry which is preliminary data.</text>
</comment>
<dbReference type="PRINTS" id="PR00455">
    <property type="entry name" value="HTHTETR"/>
</dbReference>
<name>A0ABX1BSW7_9ACTN</name>
<protein>
    <submittedName>
        <fullName evidence="6">TetR/AcrR family transcriptional regulator</fullName>
    </submittedName>
</protein>
<reference evidence="6 7" key="1">
    <citation type="submission" date="2020-03" db="EMBL/GenBank/DDBJ databases">
        <title>WGS of actinomycetes isolated from Thailand.</title>
        <authorList>
            <person name="Thawai C."/>
        </authorList>
    </citation>
    <scope>NUCLEOTIDE SEQUENCE [LARGE SCALE GENOMIC DNA]</scope>
    <source>
        <strain evidence="6 7">FMUSA5-5</strain>
    </source>
</reference>
<keyword evidence="7" id="KW-1185">Reference proteome</keyword>
<sequence>MPIAPYPSADAASPCRPRVRCSMMRPHSRRCKSGLTLSKSTLTLERKGESVAVSRPTPPKRGYHHGDLRSELIREGLALLAESGVTGFSVAKVAARVGVSSAAPYRHFPDREALLAACAAAIIGDITDVLVEAAERAGPDPVDRLAATAGAYTRFVLEHRAGLDLVYSYDFAEPHRPTVQEQSRRLTAALMRLAADVLPADTSWADTADFVYVHLSTTHGYATLLFKGTRPPQGIDDHAVRA</sequence>
<dbReference type="Gene3D" id="1.10.357.10">
    <property type="entry name" value="Tetracycline Repressor, domain 2"/>
    <property type="match status" value="1"/>
</dbReference>
<dbReference type="Proteomes" id="UP000696294">
    <property type="component" value="Unassembled WGS sequence"/>
</dbReference>
<evidence type="ECO:0000256" key="3">
    <source>
        <dbReference type="ARBA" id="ARBA00023163"/>
    </source>
</evidence>
<dbReference type="EMBL" id="JAATEP010000119">
    <property type="protein sequence ID" value="NJP98881.1"/>
    <property type="molecule type" value="Genomic_DNA"/>
</dbReference>
<evidence type="ECO:0000259" key="5">
    <source>
        <dbReference type="PROSITE" id="PS50977"/>
    </source>
</evidence>
<dbReference type="InterPro" id="IPR009057">
    <property type="entry name" value="Homeodomain-like_sf"/>
</dbReference>
<organism evidence="6 7">
    <name type="scientific">Nonomuraea composti</name>
    <dbReference type="NCBI Taxonomy" id="2720023"/>
    <lineage>
        <taxon>Bacteria</taxon>
        <taxon>Bacillati</taxon>
        <taxon>Actinomycetota</taxon>
        <taxon>Actinomycetes</taxon>
        <taxon>Streptosporangiales</taxon>
        <taxon>Streptosporangiaceae</taxon>
        <taxon>Nonomuraea</taxon>
    </lineage>
</organism>
<evidence type="ECO:0000256" key="2">
    <source>
        <dbReference type="ARBA" id="ARBA00023125"/>
    </source>
</evidence>
<keyword evidence="3" id="KW-0804">Transcription</keyword>
<keyword evidence="2 4" id="KW-0238">DNA-binding</keyword>
<dbReference type="SUPFAM" id="SSF46689">
    <property type="entry name" value="Homeodomain-like"/>
    <property type="match status" value="1"/>
</dbReference>
<feature type="domain" description="HTH tetR-type" evidence="5">
    <location>
        <begin position="66"/>
        <end position="126"/>
    </location>
</feature>
<accession>A0ABX1BSW7</accession>
<evidence type="ECO:0000313" key="7">
    <source>
        <dbReference type="Proteomes" id="UP000696294"/>
    </source>
</evidence>
<feature type="non-terminal residue" evidence="6">
    <location>
        <position position="242"/>
    </location>
</feature>
<dbReference type="PANTHER" id="PTHR30055:SF220">
    <property type="entry name" value="TETR-FAMILY REGULATORY PROTEIN"/>
    <property type="match status" value="1"/>
</dbReference>
<dbReference type="Pfam" id="PF00440">
    <property type="entry name" value="TetR_N"/>
    <property type="match status" value="1"/>
</dbReference>
<feature type="DNA-binding region" description="H-T-H motif" evidence="4">
    <location>
        <begin position="89"/>
        <end position="108"/>
    </location>
</feature>
<dbReference type="PANTHER" id="PTHR30055">
    <property type="entry name" value="HTH-TYPE TRANSCRIPTIONAL REGULATOR RUTR"/>
    <property type="match status" value="1"/>
</dbReference>
<keyword evidence="1" id="KW-0805">Transcription regulation</keyword>
<dbReference type="PROSITE" id="PS50977">
    <property type="entry name" value="HTH_TETR_2"/>
    <property type="match status" value="1"/>
</dbReference>
<dbReference type="InterPro" id="IPR025996">
    <property type="entry name" value="MT1864/Rv1816-like_C"/>
</dbReference>
<dbReference type="SUPFAM" id="SSF48498">
    <property type="entry name" value="Tetracyclin repressor-like, C-terminal domain"/>
    <property type="match status" value="1"/>
</dbReference>
<evidence type="ECO:0000256" key="4">
    <source>
        <dbReference type="PROSITE-ProRule" id="PRU00335"/>
    </source>
</evidence>
<gene>
    <name evidence="6" type="ORF">HCN51_57305</name>
</gene>
<evidence type="ECO:0000256" key="1">
    <source>
        <dbReference type="ARBA" id="ARBA00023015"/>
    </source>
</evidence>
<evidence type="ECO:0000313" key="6">
    <source>
        <dbReference type="EMBL" id="NJP98881.1"/>
    </source>
</evidence>
<proteinExistence type="predicted"/>
<dbReference type="InterPro" id="IPR001647">
    <property type="entry name" value="HTH_TetR"/>
</dbReference>
<dbReference type="InterPro" id="IPR036271">
    <property type="entry name" value="Tet_transcr_reg_TetR-rel_C_sf"/>
</dbReference>